<proteinExistence type="predicted"/>
<dbReference type="InterPro" id="IPR025665">
    <property type="entry name" value="Beta-barrel_OMP_2"/>
</dbReference>
<feature type="domain" description="Outer membrane protein beta-barrel" evidence="2">
    <location>
        <begin position="26"/>
        <end position="178"/>
    </location>
</feature>
<dbReference type="SUPFAM" id="SSF56925">
    <property type="entry name" value="OMPA-like"/>
    <property type="match status" value="1"/>
</dbReference>
<dbReference type="RefSeq" id="WP_262309768.1">
    <property type="nucleotide sequence ID" value="NZ_CP106679.1"/>
</dbReference>
<evidence type="ECO:0000256" key="1">
    <source>
        <dbReference type="SAM" id="SignalP"/>
    </source>
</evidence>
<dbReference type="EMBL" id="CP106679">
    <property type="protein sequence ID" value="UXP32332.1"/>
    <property type="molecule type" value="Genomic_DNA"/>
</dbReference>
<feature type="chain" id="PRO_5047509087" evidence="1">
    <location>
        <begin position="26"/>
        <end position="206"/>
    </location>
</feature>
<keyword evidence="4" id="KW-1185">Reference proteome</keyword>
<dbReference type="Proteomes" id="UP001065174">
    <property type="component" value="Chromosome"/>
</dbReference>
<accession>A0ABY6CP91</accession>
<dbReference type="InterPro" id="IPR011250">
    <property type="entry name" value="OMP/PagP_B-barrel"/>
</dbReference>
<keyword evidence="1" id="KW-0732">Signal</keyword>
<feature type="signal peptide" evidence="1">
    <location>
        <begin position="1"/>
        <end position="25"/>
    </location>
</feature>
<evidence type="ECO:0000313" key="4">
    <source>
        <dbReference type="Proteomes" id="UP001065174"/>
    </source>
</evidence>
<protein>
    <submittedName>
        <fullName evidence="3">PorT family protein</fullName>
    </submittedName>
</protein>
<dbReference type="Pfam" id="PF13568">
    <property type="entry name" value="OMP_b-brl_2"/>
    <property type="match status" value="1"/>
</dbReference>
<evidence type="ECO:0000259" key="2">
    <source>
        <dbReference type="Pfam" id="PF13568"/>
    </source>
</evidence>
<reference evidence="3" key="1">
    <citation type="submission" date="2022-09" db="EMBL/GenBank/DDBJ databases">
        <title>Comparative genomics and taxonomic characterization of three novel marine species of genus Reichenbachiella exhibiting antioxidant and polysaccharide degradation activities.</title>
        <authorList>
            <person name="Muhammad N."/>
            <person name="Lee Y.-J."/>
            <person name="Ko J."/>
            <person name="Kim S.-G."/>
        </authorList>
    </citation>
    <scope>NUCLEOTIDE SEQUENCE</scope>
    <source>
        <strain evidence="3">BKB1-1</strain>
    </source>
</reference>
<gene>
    <name evidence="3" type="ORF">N6H18_18495</name>
</gene>
<name>A0ABY6CP91_9BACT</name>
<organism evidence="3 4">
    <name type="scientific">Reichenbachiella agarivorans</name>
    <dbReference type="NCBI Taxonomy" id="2979464"/>
    <lineage>
        <taxon>Bacteria</taxon>
        <taxon>Pseudomonadati</taxon>
        <taxon>Bacteroidota</taxon>
        <taxon>Cytophagia</taxon>
        <taxon>Cytophagales</taxon>
        <taxon>Reichenbachiellaceae</taxon>
        <taxon>Reichenbachiella</taxon>
    </lineage>
</organism>
<sequence>MKNRIRLGCMAACMILTLVSVDASAQIELGVKAGLNFNSASIDAASNGGSVKDVADTRTGYHFGAYAVIALGPLALQPEAYYSVQGADIDVNGAKGAINSNYLQVPVLLRFNFLKMFNVHVGPQFGFVIKNELDANGSVEDLKNDTKSGDFSIAAGAGVDLPFNLNVNVRYVKGFTEMMDDNSASGVESMKNAMFQVSIGYALLGR</sequence>
<evidence type="ECO:0000313" key="3">
    <source>
        <dbReference type="EMBL" id="UXP32332.1"/>
    </source>
</evidence>